<name>A0A1B9DKY7_9FLAO</name>
<keyword evidence="1" id="KW-0472">Membrane</keyword>
<feature type="transmembrane region" description="Helical" evidence="1">
    <location>
        <begin position="98"/>
        <end position="121"/>
    </location>
</feature>
<dbReference type="OrthoDB" id="7868084at2"/>
<feature type="transmembrane region" description="Helical" evidence="1">
    <location>
        <begin position="18"/>
        <end position="37"/>
    </location>
</feature>
<protein>
    <submittedName>
        <fullName evidence="3">Uncharacterized protein</fullName>
    </submittedName>
</protein>
<reference evidence="5" key="1">
    <citation type="submission" date="2016-03" db="EMBL/GenBank/DDBJ databases">
        <title>Draft genome sequence of Paenibacillus glacialis DSM 22343.</title>
        <authorList>
            <person name="Shin S.-K."/>
            <person name="Yi H."/>
        </authorList>
    </citation>
    <scope>NUCLEOTIDE SEQUENCE [LARGE SCALE GENOMIC DNA]</scope>
    <source>
        <strain evidence="5">NBRC 105008</strain>
    </source>
</reference>
<evidence type="ECO:0000313" key="7">
    <source>
        <dbReference type="Proteomes" id="UP000321579"/>
    </source>
</evidence>
<evidence type="ECO:0000313" key="5">
    <source>
        <dbReference type="Proteomes" id="UP000093226"/>
    </source>
</evidence>
<dbReference type="EMBL" id="FNEO01000006">
    <property type="protein sequence ID" value="SDJ71398.1"/>
    <property type="molecule type" value="Genomic_DNA"/>
</dbReference>
<dbReference type="EMBL" id="LVEO01000022">
    <property type="protein sequence ID" value="OCB70303.1"/>
    <property type="molecule type" value="Genomic_DNA"/>
</dbReference>
<dbReference type="RefSeq" id="WP_066328828.1">
    <property type="nucleotide sequence ID" value="NZ_BJVF01000005.1"/>
</dbReference>
<dbReference type="Proteomes" id="UP000093226">
    <property type="component" value="Unassembled WGS sequence"/>
</dbReference>
<evidence type="ECO:0000313" key="2">
    <source>
        <dbReference type="EMBL" id="GEL11656.1"/>
    </source>
</evidence>
<dbReference type="EMBL" id="BJVF01000005">
    <property type="protein sequence ID" value="GEL11656.1"/>
    <property type="molecule type" value="Genomic_DNA"/>
</dbReference>
<feature type="transmembrane region" description="Helical" evidence="1">
    <location>
        <begin position="128"/>
        <end position="147"/>
    </location>
</feature>
<evidence type="ECO:0000256" key="1">
    <source>
        <dbReference type="SAM" id="Phobius"/>
    </source>
</evidence>
<reference evidence="4 6" key="3">
    <citation type="submission" date="2016-10" db="EMBL/GenBank/DDBJ databases">
        <authorList>
            <person name="Varghese N."/>
            <person name="Submissions S."/>
        </authorList>
    </citation>
    <scope>NUCLEOTIDE SEQUENCE [LARGE SCALE GENOMIC DNA]</scope>
    <source>
        <strain evidence="4 6">Gm-149</strain>
    </source>
</reference>
<evidence type="ECO:0000313" key="4">
    <source>
        <dbReference type="EMBL" id="SDJ71398.1"/>
    </source>
</evidence>
<reference evidence="2 7" key="4">
    <citation type="submission" date="2019-07" db="EMBL/GenBank/DDBJ databases">
        <title>Whole genome shotgun sequence of Flavobacterium glycines NBRC 105008.</title>
        <authorList>
            <person name="Hosoyama A."/>
            <person name="Uohara A."/>
            <person name="Ohji S."/>
            <person name="Ichikawa N."/>
        </authorList>
    </citation>
    <scope>NUCLEOTIDE SEQUENCE [LARGE SCALE GENOMIC DNA]</scope>
    <source>
        <strain evidence="2 7">NBRC 105008</strain>
    </source>
</reference>
<reference evidence="3" key="2">
    <citation type="submission" date="2016-03" db="EMBL/GenBank/DDBJ databases">
        <authorList>
            <person name="Ploux O."/>
        </authorList>
    </citation>
    <scope>NUCLEOTIDE SEQUENCE</scope>
    <source>
        <strain evidence="3">NBRC 105008</strain>
    </source>
</reference>
<keyword evidence="6" id="KW-1185">Reference proteome</keyword>
<dbReference type="AlphaFoldDB" id="A0A1B9DKY7"/>
<keyword evidence="1" id="KW-0812">Transmembrane</keyword>
<evidence type="ECO:0000313" key="6">
    <source>
        <dbReference type="Proteomes" id="UP000182367"/>
    </source>
</evidence>
<proteinExistence type="predicted"/>
<dbReference type="Proteomes" id="UP000182367">
    <property type="component" value="Unassembled WGS sequence"/>
</dbReference>
<comment type="caution">
    <text evidence="3">The sequence shown here is derived from an EMBL/GenBank/DDBJ whole genome shotgun (WGS) entry which is preliminary data.</text>
</comment>
<accession>A0A1B9DKY7</accession>
<sequence length="163" mass="18741">MIKNTFDWYNGEIFEGKFILGFGLFLIAIAFLFYLYGNLPSAKVLLFPLLVIGIFFTAIGVGSIYSNSKKVAQVELKFNENQEQFIQTEIKRVEDFQYLYPMSIGISLFCFAVALGLLYFVKNIHWQAIAIALILFGSAFAIIDYFSKERATIYYEKLTHFKS</sequence>
<evidence type="ECO:0000313" key="3">
    <source>
        <dbReference type="EMBL" id="OCB70303.1"/>
    </source>
</evidence>
<feature type="transmembrane region" description="Helical" evidence="1">
    <location>
        <begin position="44"/>
        <end position="65"/>
    </location>
</feature>
<organism evidence="3 5">
    <name type="scientific">Flavobacterium glycines</name>
    <dbReference type="NCBI Taxonomy" id="551990"/>
    <lineage>
        <taxon>Bacteria</taxon>
        <taxon>Pseudomonadati</taxon>
        <taxon>Bacteroidota</taxon>
        <taxon>Flavobacteriia</taxon>
        <taxon>Flavobacteriales</taxon>
        <taxon>Flavobacteriaceae</taxon>
        <taxon>Flavobacterium</taxon>
    </lineage>
</organism>
<keyword evidence="1" id="KW-1133">Transmembrane helix</keyword>
<gene>
    <name evidence="3" type="ORF">FBGL_12100</name>
    <name evidence="2" type="ORF">FGL01_23950</name>
    <name evidence="4" type="ORF">SAMN05192550_2631</name>
</gene>
<dbReference type="Proteomes" id="UP000321579">
    <property type="component" value="Unassembled WGS sequence"/>
</dbReference>
<dbReference type="STRING" id="551990.SAMN05192550_2631"/>